<comment type="caution">
    <text evidence="1">The sequence shown here is derived from an EMBL/GenBank/DDBJ whole genome shotgun (WGS) entry which is preliminary data.</text>
</comment>
<accession>A0ABD3UE94</accession>
<sequence>MDHFRKFHLLGSLIQRTQAGLNLALPHMFRITRVPAILHTDNGLEFGALDRLLQQLPESIDIVHNVPRGNRVLEGKIAAMEATYGDGPAPWHIGFLSYNVSFCSGLVIQLTI</sequence>
<evidence type="ECO:0000313" key="2">
    <source>
        <dbReference type="Proteomes" id="UP001634394"/>
    </source>
</evidence>
<dbReference type="EMBL" id="JBJQND010000016">
    <property type="protein sequence ID" value="KAL3847821.1"/>
    <property type="molecule type" value="Genomic_DNA"/>
</dbReference>
<dbReference type="Proteomes" id="UP001634394">
    <property type="component" value="Unassembled WGS sequence"/>
</dbReference>
<evidence type="ECO:0000313" key="1">
    <source>
        <dbReference type="EMBL" id="KAL3847821.1"/>
    </source>
</evidence>
<evidence type="ECO:0008006" key="3">
    <source>
        <dbReference type="Google" id="ProtNLM"/>
    </source>
</evidence>
<gene>
    <name evidence="1" type="ORF">ACJMK2_018713</name>
</gene>
<dbReference type="AlphaFoldDB" id="A0ABD3UE94"/>
<name>A0ABD3UE94_SINWO</name>
<reference evidence="1 2" key="1">
    <citation type="submission" date="2024-11" db="EMBL/GenBank/DDBJ databases">
        <title>Chromosome-level genome assembly of the freshwater bivalve Anodonta woodiana.</title>
        <authorList>
            <person name="Chen X."/>
        </authorList>
    </citation>
    <scope>NUCLEOTIDE SEQUENCE [LARGE SCALE GENOMIC DNA]</scope>
    <source>
        <strain evidence="1">MN2024</strain>
        <tissue evidence="1">Gills</tissue>
    </source>
</reference>
<organism evidence="1 2">
    <name type="scientific">Sinanodonta woodiana</name>
    <name type="common">Chinese pond mussel</name>
    <name type="synonym">Anodonta woodiana</name>
    <dbReference type="NCBI Taxonomy" id="1069815"/>
    <lineage>
        <taxon>Eukaryota</taxon>
        <taxon>Metazoa</taxon>
        <taxon>Spiralia</taxon>
        <taxon>Lophotrochozoa</taxon>
        <taxon>Mollusca</taxon>
        <taxon>Bivalvia</taxon>
        <taxon>Autobranchia</taxon>
        <taxon>Heteroconchia</taxon>
        <taxon>Palaeoheterodonta</taxon>
        <taxon>Unionida</taxon>
        <taxon>Unionoidea</taxon>
        <taxon>Unionidae</taxon>
        <taxon>Unioninae</taxon>
        <taxon>Sinanodonta</taxon>
    </lineage>
</organism>
<protein>
    <recommendedName>
        <fullName evidence="3">Integrase catalytic domain-containing protein</fullName>
    </recommendedName>
</protein>
<keyword evidence="2" id="KW-1185">Reference proteome</keyword>
<proteinExistence type="predicted"/>